<evidence type="ECO:0000259" key="1">
    <source>
        <dbReference type="Pfam" id="PF02579"/>
    </source>
</evidence>
<keyword evidence="3" id="KW-1185">Reference proteome</keyword>
<dbReference type="Proteomes" id="UP000512167">
    <property type="component" value="Chromosome"/>
</dbReference>
<feature type="domain" description="Dinitrogenase iron-molybdenum cofactor biosynthesis" evidence="1">
    <location>
        <begin position="13"/>
        <end position="102"/>
    </location>
</feature>
<organism evidence="2 3">
    <name type="scientific">Hujiaoplasma nucleasis</name>
    <dbReference type="NCBI Taxonomy" id="2725268"/>
    <lineage>
        <taxon>Bacteria</taxon>
        <taxon>Bacillati</taxon>
        <taxon>Mycoplasmatota</taxon>
        <taxon>Mollicutes</taxon>
        <taxon>Candidatus Izemoplasmatales</taxon>
        <taxon>Hujiaoplasmataceae</taxon>
        <taxon>Hujiaoplasma</taxon>
    </lineage>
</organism>
<accession>A0A7L6N5C8</accession>
<sequence>MKILIPSKEKNDKSLVSDQLGRTTYFYLYDTDIHEGQFIENLYVKENHGAGVKTAEFILKNHVDYLITPRIGEKALDLLLDTQVKIYQSNGKIVKENIKDLLSGTLEELY</sequence>
<dbReference type="Pfam" id="PF02579">
    <property type="entry name" value="Nitro_FeMo-Co"/>
    <property type="match status" value="1"/>
</dbReference>
<name>A0A7L6N5C8_9MOLU</name>
<evidence type="ECO:0000313" key="3">
    <source>
        <dbReference type="Proteomes" id="UP000512167"/>
    </source>
</evidence>
<evidence type="ECO:0000313" key="2">
    <source>
        <dbReference type="EMBL" id="QLY40692.1"/>
    </source>
</evidence>
<dbReference type="Gene3D" id="3.30.420.130">
    <property type="entry name" value="Dinitrogenase iron-molybdenum cofactor biosynthesis domain"/>
    <property type="match status" value="1"/>
</dbReference>
<gene>
    <name evidence="2" type="ORF">HF295_07455</name>
</gene>
<reference evidence="2 3" key="1">
    <citation type="submission" date="2020-04" db="EMBL/GenBank/DDBJ databases">
        <authorList>
            <person name="Zheng R.K."/>
            <person name="Sun C.M."/>
        </authorList>
    </citation>
    <scope>NUCLEOTIDE SEQUENCE [LARGE SCALE GENOMIC DNA]</scope>
    <source>
        <strain evidence="3">zrk29</strain>
    </source>
</reference>
<dbReference type="RefSeq" id="WP_312031539.1">
    <property type="nucleotide sequence ID" value="NZ_CP051151.1"/>
</dbReference>
<dbReference type="EMBL" id="CP051151">
    <property type="protein sequence ID" value="QLY40692.1"/>
    <property type="molecule type" value="Genomic_DNA"/>
</dbReference>
<dbReference type="CDD" id="cd00851">
    <property type="entry name" value="MTH1175"/>
    <property type="match status" value="1"/>
</dbReference>
<protein>
    <submittedName>
        <fullName evidence="2">Dinitrogenase iron-molybdenum cofactor biosynthesis protein</fullName>
    </submittedName>
</protein>
<dbReference type="InterPro" id="IPR003731">
    <property type="entry name" value="Di-Nase_FeMo-co_biosynth"/>
</dbReference>
<proteinExistence type="predicted"/>
<dbReference type="InterPro" id="IPR036105">
    <property type="entry name" value="DiNase_FeMo-co_biosyn_sf"/>
</dbReference>
<dbReference type="PANTHER" id="PTHR42983">
    <property type="entry name" value="DINITROGENASE IRON-MOLYBDENUM COFACTOR PROTEIN-RELATED"/>
    <property type="match status" value="1"/>
</dbReference>
<dbReference type="InterPro" id="IPR033913">
    <property type="entry name" value="MTH1175_dom"/>
</dbReference>
<dbReference type="KEGG" id="tbk:HF295_07455"/>
<dbReference type="PANTHER" id="PTHR42983:SF1">
    <property type="entry name" value="IRON-MOLYBDENUM PROTEIN"/>
    <property type="match status" value="1"/>
</dbReference>
<dbReference type="SUPFAM" id="SSF53146">
    <property type="entry name" value="Nitrogenase accessory factor-like"/>
    <property type="match status" value="1"/>
</dbReference>
<dbReference type="AlphaFoldDB" id="A0A7L6N5C8"/>